<reference evidence="2 3" key="1">
    <citation type="submission" date="2015-10" db="EMBL/GenBank/DDBJ databases">
        <title>Draft genome sequence of Novosphingobium fuchskuhlense DSM 25065 isolated from a surface water sample of the southwest basin of Lake Grosse Fuchskuhle.</title>
        <authorList>
            <person name="Ruckert C."/>
            <person name="Winkler A."/>
            <person name="Glaeser J."/>
            <person name="Grossart H.-P."/>
            <person name="Kalinowski J."/>
            <person name="Glaeser S."/>
        </authorList>
    </citation>
    <scope>NUCLEOTIDE SEQUENCE [LARGE SCALE GENOMIC DNA]</scope>
    <source>
        <strain evidence="2 3">FNE08-7</strain>
    </source>
</reference>
<dbReference type="Proteomes" id="UP000058012">
    <property type="component" value="Unassembled WGS sequence"/>
</dbReference>
<name>A0A117UYZ6_9SPHN</name>
<dbReference type="OrthoDB" id="109511at2"/>
<dbReference type="InterPro" id="IPR029062">
    <property type="entry name" value="Class_I_gatase-like"/>
</dbReference>
<evidence type="ECO:0000313" key="2">
    <source>
        <dbReference type="EMBL" id="KUR73451.1"/>
    </source>
</evidence>
<dbReference type="STRING" id="1117702.AQZ52_00225"/>
<gene>
    <name evidence="2" type="ORF">AQZ52_00225</name>
</gene>
<sequence>MAKTLLVLSGGHPYEEEPFAAFLEGLGDWEVTHYVHPEAEERVAAGAADSADAVLFYDMPGYTFADGTVKTAAPSQGFKDAITRRFASGRGAVMMHHAIAGWAEWPQWSEWLGGRFLYQPGPVRGALKLDSGYRHDVDYTAELVSDHPVLAGIPQTFDVNDELYLGEVFEADVTPLIRALHDYVAGNFYSAAHAVAGRMFDNSDWPHPPGSNLVAWTKPAGAAQIVYCQFGDGPHTYANPVVRRVIANALAWTAR</sequence>
<comment type="caution">
    <text evidence="2">The sequence shown here is derived from an EMBL/GenBank/DDBJ whole genome shotgun (WGS) entry which is preliminary data.</text>
</comment>
<protein>
    <recommendedName>
        <fullName evidence="1">ThuA-like domain-containing protein</fullName>
    </recommendedName>
</protein>
<dbReference type="AlphaFoldDB" id="A0A117UYZ6"/>
<dbReference type="SUPFAM" id="SSF52317">
    <property type="entry name" value="Class I glutamine amidotransferase-like"/>
    <property type="match status" value="1"/>
</dbReference>
<dbReference type="Pfam" id="PF06283">
    <property type="entry name" value="ThuA"/>
    <property type="match status" value="1"/>
</dbReference>
<feature type="domain" description="ThuA-like" evidence="1">
    <location>
        <begin position="43"/>
        <end position="253"/>
    </location>
</feature>
<accession>A0A117UYZ6</accession>
<dbReference type="RefSeq" id="WP_067905967.1">
    <property type="nucleotide sequence ID" value="NZ_KQ954244.1"/>
</dbReference>
<dbReference type="Gene3D" id="3.40.50.880">
    <property type="match status" value="1"/>
</dbReference>
<organism evidence="2 3">
    <name type="scientific">Novosphingobium fuchskuhlense</name>
    <dbReference type="NCBI Taxonomy" id="1117702"/>
    <lineage>
        <taxon>Bacteria</taxon>
        <taxon>Pseudomonadati</taxon>
        <taxon>Pseudomonadota</taxon>
        <taxon>Alphaproteobacteria</taxon>
        <taxon>Sphingomonadales</taxon>
        <taxon>Sphingomonadaceae</taxon>
        <taxon>Novosphingobium</taxon>
    </lineage>
</organism>
<evidence type="ECO:0000259" key="1">
    <source>
        <dbReference type="Pfam" id="PF06283"/>
    </source>
</evidence>
<evidence type="ECO:0000313" key="3">
    <source>
        <dbReference type="Proteomes" id="UP000058012"/>
    </source>
</evidence>
<proteinExistence type="predicted"/>
<dbReference type="InterPro" id="IPR029010">
    <property type="entry name" value="ThuA-like"/>
</dbReference>
<dbReference type="EMBL" id="LLZS01000001">
    <property type="protein sequence ID" value="KUR73451.1"/>
    <property type="molecule type" value="Genomic_DNA"/>
</dbReference>
<keyword evidence="3" id="KW-1185">Reference proteome</keyword>